<dbReference type="OrthoDB" id="60033at2759"/>
<keyword evidence="2" id="KW-0812">Transmembrane</keyword>
<dbReference type="GO" id="GO:0016020">
    <property type="term" value="C:membrane"/>
    <property type="evidence" value="ECO:0007669"/>
    <property type="project" value="UniProtKB-SubCell"/>
</dbReference>
<evidence type="ECO:0000256" key="2">
    <source>
        <dbReference type="ARBA" id="ARBA00022692"/>
    </source>
</evidence>
<comment type="caution">
    <text evidence="6">The sequence shown here is derived from an EMBL/GenBank/DDBJ whole genome shotgun (WGS) entry which is preliminary data.</text>
</comment>
<dbReference type="SUPFAM" id="SSF53822">
    <property type="entry name" value="Periplasmic binding protein-like I"/>
    <property type="match status" value="1"/>
</dbReference>
<evidence type="ECO:0000313" key="7">
    <source>
        <dbReference type="Proteomes" id="UP000194236"/>
    </source>
</evidence>
<keyword evidence="7" id="KW-1185">Reference proteome</keyword>
<evidence type="ECO:0000313" key="6">
    <source>
        <dbReference type="EMBL" id="OTF83667.1"/>
    </source>
</evidence>
<organism evidence="6 7">
    <name type="scientific">Euroglyphus maynei</name>
    <name type="common">Mayne's house dust mite</name>
    <dbReference type="NCBI Taxonomy" id="6958"/>
    <lineage>
        <taxon>Eukaryota</taxon>
        <taxon>Metazoa</taxon>
        <taxon>Ecdysozoa</taxon>
        <taxon>Arthropoda</taxon>
        <taxon>Chelicerata</taxon>
        <taxon>Arachnida</taxon>
        <taxon>Acari</taxon>
        <taxon>Acariformes</taxon>
        <taxon>Sarcoptiformes</taxon>
        <taxon>Astigmata</taxon>
        <taxon>Psoroptidia</taxon>
        <taxon>Analgoidea</taxon>
        <taxon>Pyroglyphidae</taxon>
        <taxon>Pyroglyphinae</taxon>
        <taxon>Euroglyphus</taxon>
    </lineage>
</organism>
<proteinExistence type="predicted"/>
<keyword evidence="3" id="KW-1133">Transmembrane helix</keyword>
<dbReference type="PANTHER" id="PTHR44755">
    <property type="entry name" value="NATRIURETIC PEPTIDE RECEPTOR 3-RELATED"/>
    <property type="match status" value="1"/>
</dbReference>
<protein>
    <submittedName>
        <fullName evidence="6">Atrial natriuretic peptide receptor-like protein</fullName>
    </submittedName>
</protein>
<name>A0A1Y3BUC6_EURMA</name>
<comment type="subcellular location">
    <subcellularLocation>
        <location evidence="1">Membrane</location>
    </subcellularLocation>
</comment>
<keyword evidence="6" id="KW-0675">Receptor</keyword>
<dbReference type="GO" id="GO:0017046">
    <property type="term" value="F:peptide hormone binding"/>
    <property type="evidence" value="ECO:0007669"/>
    <property type="project" value="TreeGrafter"/>
</dbReference>
<feature type="domain" description="Receptor ligand binding region" evidence="5">
    <location>
        <begin position="3"/>
        <end position="83"/>
    </location>
</feature>
<dbReference type="InterPro" id="IPR028082">
    <property type="entry name" value="Peripla_BP_I"/>
</dbReference>
<gene>
    <name evidence="6" type="ORF">BLA29_000272</name>
</gene>
<dbReference type="GO" id="GO:0038023">
    <property type="term" value="F:signaling receptor activity"/>
    <property type="evidence" value="ECO:0007669"/>
    <property type="project" value="TreeGrafter"/>
</dbReference>
<dbReference type="Gene3D" id="3.40.50.2300">
    <property type="match status" value="1"/>
</dbReference>
<evidence type="ECO:0000256" key="1">
    <source>
        <dbReference type="ARBA" id="ARBA00004370"/>
    </source>
</evidence>
<dbReference type="InterPro" id="IPR052612">
    <property type="entry name" value="ANP_Clearance_Receptor"/>
</dbReference>
<evidence type="ECO:0000256" key="4">
    <source>
        <dbReference type="ARBA" id="ARBA00023136"/>
    </source>
</evidence>
<keyword evidence="4" id="KW-0472">Membrane</keyword>
<dbReference type="GO" id="GO:0007165">
    <property type="term" value="P:signal transduction"/>
    <property type="evidence" value="ECO:0007669"/>
    <property type="project" value="TreeGrafter"/>
</dbReference>
<dbReference type="Proteomes" id="UP000194236">
    <property type="component" value="Unassembled WGS sequence"/>
</dbReference>
<dbReference type="PANTHER" id="PTHR44755:SF8">
    <property type="entry name" value="RECEPTOR LIGAND BINDING REGION DOMAIN-CONTAINING PROTEIN"/>
    <property type="match status" value="1"/>
</dbReference>
<sequence>MTQLKDRVHAFIGPDESCACEALVASAWNIPIVSYKCIDQNLSNKTIYPTFARTLPPSSKISKSVISLLKHFEWNKVLYLYREYSIDIFYSFLITQI</sequence>
<dbReference type="AlphaFoldDB" id="A0A1Y3BUC6"/>
<dbReference type="InterPro" id="IPR001828">
    <property type="entry name" value="ANF_lig-bd_rcpt"/>
</dbReference>
<dbReference type="Pfam" id="PF01094">
    <property type="entry name" value="ANF_receptor"/>
    <property type="match status" value="1"/>
</dbReference>
<accession>A0A1Y3BUC6</accession>
<dbReference type="EMBL" id="MUJZ01002637">
    <property type="protein sequence ID" value="OTF83667.1"/>
    <property type="molecule type" value="Genomic_DNA"/>
</dbReference>
<reference evidence="6 7" key="1">
    <citation type="submission" date="2017-03" db="EMBL/GenBank/DDBJ databases">
        <title>Genome Survey of Euroglyphus maynei.</title>
        <authorList>
            <person name="Arlian L.G."/>
            <person name="Morgan M.S."/>
            <person name="Rider S.D."/>
        </authorList>
    </citation>
    <scope>NUCLEOTIDE SEQUENCE [LARGE SCALE GENOMIC DNA]</scope>
    <source>
        <strain evidence="6">Arlian Lab</strain>
        <tissue evidence="6">Whole body</tissue>
    </source>
</reference>
<evidence type="ECO:0000256" key="3">
    <source>
        <dbReference type="ARBA" id="ARBA00022989"/>
    </source>
</evidence>
<evidence type="ECO:0000259" key="5">
    <source>
        <dbReference type="Pfam" id="PF01094"/>
    </source>
</evidence>